<gene>
    <name evidence="1" type="ORF">SDC9_164204</name>
</gene>
<sequence>MPVHVNADGCGGPGIFAERPELEPPLGFLQYDVGDRHQQQREIEKDALAEQRG</sequence>
<proteinExistence type="predicted"/>
<comment type="caution">
    <text evidence="1">The sequence shown here is derived from an EMBL/GenBank/DDBJ whole genome shotgun (WGS) entry which is preliminary data.</text>
</comment>
<evidence type="ECO:0000313" key="1">
    <source>
        <dbReference type="EMBL" id="MPN16857.1"/>
    </source>
</evidence>
<reference evidence="1" key="1">
    <citation type="submission" date="2019-08" db="EMBL/GenBank/DDBJ databases">
        <authorList>
            <person name="Kucharzyk K."/>
            <person name="Murdoch R.W."/>
            <person name="Higgins S."/>
            <person name="Loffler F."/>
        </authorList>
    </citation>
    <scope>NUCLEOTIDE SEQUENCE</scope>
</reference>
<organism evidence="1">
    <name type="scientific">bioreactor metagenome</name>
    <dbReference type="NCBI Taxonomy" id="1076179"/>
    <lineage>
        <taxon>unclassified sequences</taxon>
        <taxon>metagenomes</taxon>
        <taxon>ecological metagenomes</taxon>
    </lineage>
</organism>
<accession>A0A645FR07</accession>
<dbReference type="AlphaFoldDB" id="A0A645FR07"/>
<dbReference type="EMBL" id="VSSQ01063859">
    <property type="protein sequence ID" value="MPN16857.1"/>
    <property type="molecule type" value="Genomic_DNA"/>
</dbReference>
<protein>
    <submittedName>
        <fullName evidence="1">Uncharacterized protein</fullName>
    </submittedName>
</protein>
<name>A0A645FR07_9ZZZZ</name>